<comment type="caution">
    <text evidence="2">The sequence shown here is derived from an EMBL/GenBank/DDBJ whole genome shotgun (WGS) entry which is preliminary data.</text>
</comment>
<organism evidence="2 3">
    <name type="scientific">Kryptobacter tengchongensis</name>
    <dbReference type="NCBI Taxonomy" id="1643429"/>
    <lineage>
        <taxon>Bacteria</taxon>
        <taxon>Pseudomonadati</taxon>
        <taxon>Candidatus Kryptoniota</taxon>
        <taxon>Candidatus Kryptobacter</taxon>
    </lineage>
</organism>
<dbReference type="EMBL" id="CZVV01000018">
    <property type="protein sequence ID" value="CUS98634.1"/>
    <property type="molecule type" value="Genomic_DNA"/>
</dbReference>
<dbReference type="InterPro" id="IPR011990">
    <property type="entry name" value="TPR-like_helical_dom_sf"/>
</dbReference>
<protein>
    <submittedName>
        <fullName evidence="2">Tetratricopeptide repeat-containing protein</fullName>
    </submittedName>
</protein>
<evidence type="ECO:0000313" key="3">
    <source>
        <dbReference type="Proteomes" id="UP000243105"/>
    </source>
</evidence>
<gene>
    <name evidence="2" type="ORF">JGI25_00450</name>
</gene>
<dbReference type="Gene3D" id="1.25.40.10">
    <property type="entry name" value="Tetratricopeptide repeat domain"/>
    <property type="match status" value="3"/>
</dbReference>
<dbReference type="AlphaFoldDB" id="A0A916LIR7"/>
<dbReference type="SMART" id="SM00028">
    <property type="entry name" value="TPR"/>
    <property type="match status" value="4"/>
</dbReference>
<evidence type="ECO:0000313" key="2">
    <source>
        <dbReference type="EMBL" id="CUS98634.1"/>
    </source>
</evidence>
<name>A0A916LIR7_KRYT1</name>
<evidence type="ECO:0000256" key="1">
    <source>
        <dbReference type="PROSITE-ProRule" id="PRU00339"/>
    </source>
</evidence>
<dbReference type="PANTHER" id="PTHR10098">
    <property type="entry name" value="RAPSYN-RELATED"/>
    <property type="match status" value="1"/>
</dbReference>
<accession>A0A916LIR7</accession>
<keyword evidence="1" id="KW-0802">TPR repeat</keyword>
<feature type="repeat" description="TPR" evidence="1">
    <location>
        <begin position="403"/>
        <end position="436"/>
    </location>
</feature>
<dbReference type="SUPFAM" id="SSF48452">
    <property type="entry name" value="TPR-like"/>
    <property type="match status" value="2"/>
</dbReference>
<proteinExistence type="predicted"/>
<dbReference type="InterPro" id="IPR019734">
    <property type="entry name" value="TPR_rpt"/>
</dbReference>
<dbReference type="Pfam" id="PF13424">
    <property type="entry name" value="TPR_12"/>
    <property type="match status" value="1"/>
</dbReference>
<feature type="repeat" description="TPR" evidence="1">
    <location>
        <begin position="443"/>
        <end position="476"/>
    </location>
</feature>
<dbReference type="PROSITE" id="PS50293">
    <property type="entry name" value="TPR_REGION"/>
    <property type="match status" value="1"/>
</dbReference>
<reference evidence="2 3" key="1">
    <citation type="submission" date="2015-11" db="EMBL/GenBank/DDBJ databases">
        <authorList>
            <person name="Varghese N."/>
        </authorList>
    </citation>
    <scope>NUCLEOTIDE SEQUENCE [LARGE SCALE GENOMIC DNA]</scope>
    <source>
        <strain evidence="2 3">JGI-25</strain>
    </source>
</reference>
<sequence>MPEKLQKKNIAIFIACDDINFFKSLVPESEKIYLRPLNLMELKDYLFIHFDFDNQTIEKLAETLIEYTDGISAVVEIFSRYLQDKTETETFEIPKIAKTKFDEILNKLEQISFVQRKILNILSLADEPVDIGILNEFFKSNMLSHLLQLQSFGAVKIENEKVSITYKALKKHIENKLDDETKKMIHLTYASAYMNYSGDKDADKILYHFTKAKYKKGIEKFAEKGIENFISKGEFKKAINICKEIFDFLPDYLKPSFRIKLADLNFQTGNYKEVISTLEGFDELWAFELMSEAYFHLGDTDKAIEILKHEFKKCDTVYEKARVATKISQILASSGEIDIALSLLKSFEFERILSFIAKTEVIGDFFAGLGIISQLKGKEEKAKIYFELSLKHRLEKKDSFKIIAGYNNIANFHSINGRYDEAISYWKKALEISESIGNITQSAHIYNNIGISYFKRKDHDKAIENYQKALTIYKTINDIPGVANVLGNIGELMIEDFKLEEAYNNIKEAREIYIKTNNFDGLCETNLLFLVLYLNAGDAKNAKLIFNEISQKCREIPPYLIDYYNALIEMKSKNFPESESILIRLLNSEDIKRSNELYLKILISLLKLNYVAGEIKNFNSIISIAESYAEKVTDLNLSSLLFFLISLGYEGKNNSLALKYLNRSAELLGYEFFEPKWKIYLMLAQSYRGRGLDAKFLQNFEVALLNFQETLKRIKKPEFIRTYLEDVENEKFVKMIQNLKV</sequence>
<dbReference type="PROSITE" id="PS50005">
    <property type="entry name" value="TPR"/>
    <property type="match status" value="2"/>
</dbReference>
<dbReference type="Proteomes" id="UP000243105">
    <property type="component" value="Unassembled WGS sequence"/>
</dbReference>